<sequence>MKFIALVLSALISLSAYSSEDLKVVADLKFLSDTGVESTKMCIDGGCDAWATFYLYELDVKKVLSGELADNKFKVIYGRHAEVKADMNSVVVVLHQLKGPQNHNAQYQVLQIN</sequence>
<dbReference type="RefSeq" id="WP_348390781.1">
    <property type="nucleotide sequence ID" value="NZ_CP134145.1"/>
</dbReference>
<gene>
    <name evidence="2" type="ORF">RGQ13_16195</name>
</gene>
<name>A0ABY9TS47_9GAMM</name>
<evidence type="ECO:0000256" key="1">
    <source>
        <dbReference type="SAM" id="SignalP"/>
    </source>
</evidence>
<proteinExistence type="predicted"/>
<keyword evidence="1" id="KW-0732">Signal</keyword>
<dbReference type="EMBL" id="CP134145">
    <property type="protein sequence ID" value="WNC71647.1"/>
    <property type="molecule type" value="Genomic_DNA"/>
</dbReference>
<organism evidence="2 3">
    <name type="scientific">Thalassotalea psychrophila</name>
    <dbReference type="NCBI Taxonomy" id="3065647"/>
    <lineage>
        <taxon>Bacteria</taxon>
        <taxon>Pseudomonadati</taxon>
        <taxon>Pseudomonadota</taxon>
        <taxon>Gammaproteobacteria</taxon>
        <taxon>Alteromonadales</taxon>
        <taxon>Colwelliaceae</taxon>
        <taxon>Thalassotalea</taxon>
    </lineage>
</organism>
<evidence type="ECO:0000313" key="2">
    <source>
        <dbReference type="EMBL" id="WNC71647.1"/>
    </source>
</evidence>
<feature type="chain" id="PRO_5045230228" evidence="1">
    <location>
        <begin position="19"/>
        <end position="113"/>
    </location>
</feature>
<accession>A0ABY9TS47</accession>
<reference evidence="3" key="1">
    <citation type="submission" date="2023-09" db="EMBL/GenBank/DDBJ databases">
        <authorList>
            <person name="Li S."/>
            <person name="Li X."/>
            <person name="Zhang C."/>
            <person name="Zhao Z."/>
        </authorList>
    </citation>
    <scope>NUCLEOTIDE SEQUENCE [LARGE SCALE GENOMIC DNA]</scope>
    <source>
        <strain evidence="3">SQ149</strain>
    </source>
</reference>
<feature type="signal peptide" evidence="1">
    <location>
        <begin position="1"/>
        <end position="18"/>
    </location>
</feature>
<keyword evidence="3" id="KW-1185">Reference proteome</keyword>
<protein>
    <submittedName>
        <fullName evidence="2">Uncharacterized protein</fullName>
    </submittedName>
</protein>
<evidence type="ECO:0000313" key="3">
    <source>
        <dbReference type="Proteomes" id="UP001258994"/>
    </source>
</evidence>
<dbReference type="Proteomes" id="UP001258994">
    <property type="component" value="Chromosome"/>
</dbReference>